<evidence type="ECO:0000313" key="2">
    <source>
        <dbReference type="EMBL" id="GMT21090.1"/>
    </source>
</evidence>
<reference evidence="2" key="1">
    <citation type="submission" date="2023-10" db="EMBL/GenBank/DDBJ databases">
        <title>Genome assembly of Pristionchus species.</title>
        <authorList>
            <person name="Yoshida K."/>
            <person name="Sommer R.J."/>
        </authorList>
    </citation>
    <scope>NUCLEOTIDE SEQUENCE</scope>
    <source>
        <strain evidence="2">RS5133</strain>
    </source>
</reference>
<feature type="compositionally biased region" description="Polar residues" evidence="1">
    <location>
        <begin position="94"/>
        <end position="115"/>
    </location>
</feature>
<protein>
    <submittedName>
        <fullName evidence="2">Uncharacterized protein</fullName>
    </submittedName>
</protein>
<name>A0AAV5VSV3_9BILA</name>
<comment type="caution">
    <text evidence="2">The sequence shown here is derived from an EMBL/GenBank/DDBJ whole genome shotgun (WGS) entry which is preliminary data.</text>
</comment>
<evidence type="ECO:0000256" key="1">
    <source>
        <dbReference type="SAM" id="MobiDB-lite"/>
    </source>
</evidence>
<accession>A0AAV5VSV3</accession>
<feature type="compositionally biased region" description="Polar residues" evidence="1">
    <location>
        <begin position="1"/>
        <end position="12"/>
    </location>
</feature>
<evidence type="ECO:0000313" key="3">
    <source>
        <dbReference type="Proteomes" id="UP001432322"/>
    </source>
</evidence>
<sequence>MMTNSSFTTGNGPSPKRKREESDNLDTIHHSFYSFARLGKLSIEALKKLAEYSVQDDVFGNELCDVFDRLTVYIRRVNARRRRHEEQREFQMRLQQKSNNDSTRMKSISAESPPTESRKRRHSPPRCSPSAISPQVVAISDDEEEPAVEAGHGTELPDPKSTASPEDVEPNANTESELTPAVEPDHQQSPVPMDLCRTPPPTVVEESTEKYVATVRPFAEYNPNNSSSPSTSETHNNLNCQFSKPDHPRRPIFSPIIRCAFCYSPLHSPIHCSLYKTSVLRVRRSKELGLCQHCLLPYDDSTCRHPSHKEQCEICGRHFSNAAFCKNIPNFSFQSTRF</sequence>
<dbReference type="AlphaFoldDB" id="A0AAV5VSV3"/>
<feature type="region of interest" description="Disordered" evidence="1">
    <location>
        <begin position="81"/>
        <end position="196"/>
    </location>
</feature>
<proteinExistence type="predicted"/>
<organism evidence="2 3">
    <name type="scientific">Pristionchus fissidentatus</name>
    <dbReference type="NCBI Taxonomy" id="1538716"/>
    <lineage>
        <taxon>Eukaryota</taxon>
        <taxon>Metazoa</taxon>
        <taxon>Ecdysozoa</taxon>
        <taxon>Nematoda</taxon>
        <taxon>Chromadorea</taxon>
        <taxon>Rhabditida</taxon>
        <taxon>Rhabditina</taxon>
        <taxon>Diplogasteromorpha</taxon>
        <taxon>Diplogasteroidea</taxon>
        <taxon>Neodiplogasteridae</taxon>
        <taxon>Pristionchus</taxon>
    </lineage>
</organism>
<dbReference type="Proteomes" id="UP001432322">
    <property type="component" value="Unassembled WGS sequence"/>
</dbReference>
<keyword evidence="3" id="KW-1185">Reference proteome</keyword>
<feature type="region of interest" description="Disordered" evidence="1">
    <location>
        <begin position="1"/>
        <end position="25"/>
    </location>
</feature>
<dbReference type="EMBL" id="BTSY01000003">
    <property type="protein sequence ID" value="GMT21090.1"/>
    <property type="molecule type" value="Genomic_DNA"/>
</dbReference>
<gene>
    <name evidence="2" type="ORF">PFISCL1PPCAC_12387</name>
</gene>